<organism evidence="6 7">
    <name type="scientific">Derxia gummosa DSM 723</name>
    <dbReference type="NCBI Taxonomy" id="1121388"/>
    <lineage>
        <taxon>Bacteria</taxon>
        <taxon>Pseudomonadati</taxon>
        <taxon>Pseudomonadota</taxon>
        <taxon>Betaproteobacteria</taxon>
        <taxon>Burkholderiales</taxon>
        <taxon>Alcaligenaceae</taxon>
        <taxon>Derxia</taxon>
    </lineage>
</organism>
<accession>A0A8B6X6F2</accession>
<evidence type="ECO:0000313" key="6">
    <source>
        <dbReference type="Proteomes" id="UP000675920"/>
    </source>
</evidence>
<dbReference type="GO" id="GO:0016020">
    <property type="term" value="C:membrane"/>
    <property type="evidence" value="ECO:0007669"/>
    <property type="project" value="TreeGrafter"/>
</dbReference>
<keyword evidence="6" id="KW-1185">Reference proteome</keyword>
<evidence type="ECO:0000256" key="3">
    <source>
        <dbReference type="ARBA" id="ARBA00022643"/>
    </source>
</evidence>
<reference evidence="7" key="1">
    <citation type="journal article" date="1999" name="J. Bacteriol.">
        <title>A novel reduced flavin mononucleotide-dependent methanesulfonate sulfonatase encoded by the sulfur-regulated msu operon of Pseudomonas aeruginosa.</title>
        <authorList>
            <person name="Kertesz M.A."/>
            <person name="Schmidt-Larbig K."/>
            <person name="Wuest T."/>
        </authorList>
    </citation>
    <scope>NUCLEOTIDE SEQUENCE</scope>
</reference>
<evidence type="ECO:0000259" key="5">
    <source>
        <dbReference type="PROSITE" id="PS50902"/>
    </source>
</evidence>
<dbReference type="InterPro" id="IPR029039">
    <property type="entry name" value="Flavoprotein-like_sf"/>
</dbReference>
<dbReference type="AlphaFoldDB" id="A0A8B6X6F2"/>
<dbReference type="GO" id="GO:0009055">
    <property type="term" value="F:electron transfer activity"/>
    <property type="evidence" value="ECO:0007669"/>
    <property type="project" value="InterPro"/>
</dbReference>
<proteinExistence type="predicted"/>
<sequence>MASIAVVYFSGYGHTKKVAEAVAAGAAQVEGAKVDVVAVDAEGNVSDEQFATLDAADAIIFGAPTYMGGVPWQFKKFADASSKRWYVRSWADKIAGGFTNSASLNGDKATTMNWLVTFAMQHGMVWVGANILPANSSKAQRDDLNRMGSFTGLFTQADSDQPADVVPPKGDLATAEAYGKRVAGFAGKR</sequence>
<comment type="cofactor">
    <cofactor evidence="1">
        <name>FMN</name>
        <dbReference type="ChEBI" id="CHEBI:58210"/>
    </cofactor>
</comment>
<dbReference type="InterPro" id="IPR001226">
    <property type="entry name" value="Flavodoxin_CS"/>
</dbReference>
<dbReference type="GO" id="GO:0003955">
    <property type="term" value="F:NAD(P)H dehydrogenase (quinone) activity"/>
    <property type="evidence" value="ECO:0007669"/>
    <property type="project" value="TreeGrafter"/>
</dbReference>
<dbReference type="PROSITE" id="PS50902">
    <property type="entry name" value="FLAVODOXIN_LIKE"/>
    <property type="match status" value="1"/>
</dbReference>
<evidence type="ECO:0000256" key="2">
    <source>
        <dbReference type="ARBA" id="ARBA00022630"/>
    </source>
</evidence>
<dbReference type="OrthoDB" id="9801479at2"/>
<protein>
    <recommendedName>
        <fullName evidence="4">Flavoprotein WrbA</fullName>
    </recommendedName>
</protein>
<dbReference type="PROSITE" id="PS00201">
    <property type="entry name" value="FLAVODOXIN"/>
    <property type="match status" value="1"/>
</dbReference>
<reference evidence="7" key="2">
    <citation type="journal article" date="1999" name="J. Biol. Chem.">
        <title>The Escherichia coli ssuEADCB gene cluster is required for the utilization of sulfur from aliphatic sulfonates and is regulated by the transcriptional activator Cbl.</title>
        <authorList>
            <person name="van Der Ploeg J.R."/>
            <person name="Iwanicka-Nowicka R."/>
            <person name="Bykowski T."/>
            <person name="Hryniewicz M.M."/>
            <person name="Leisinger T."/>
        </authorList>
    </citation>
    <scope>NUCLEOTIDE SEQUENCE</scope>
</reference>
<feature type="domain" description="Flavodoxin-like" evidence="5">
    <location>
        <begin position="4"/>
        <end position="155"/>
    </location>
</feature>
<dbReference type="Proteomes" id="UP000675920">
    <property type="component" value="Unplaced"/>
</dbReference>
<keyword evidence="2" id="KW-0285">Flavoprotein</keyword>
<reference evidence="7" key="3">
    <citation type="submission" date="2025-08" db="UniProtKB">
        <authorList>
            <consortium name="RefSeq"/>
        </authorList>
    </citation>
    <scope>IDENTIFICATION</scope>
</reference>
<dbReference type="Gene3D" id="3.40.50.360">
    <property type="match status" value="1"/>
</dbReference>
<evidence type="ECO:0000256" key="4">
    <source>
        <dbReference type="ARBA" id="ARBA00029652"/>
    </source>
</evidence>
<dbReference type="PANTHER" id="PTHR30546:SF23">
    <property type="entry name" value="FLAVOPROTEIN-LIKE PROTEIN YCP4-RELATED"/>
    <property type="match status" value="1"/>
</dbReference>
<dbReference type="Pfam" id="PF12724">
    <property type="entry name" value="Flavodoxin_5"/>
    <property type="match status" value="1"/>
</dbReference>
<keyword evidence="3" id="KW-0288">FMN</keyword>
<dbReference type="PANTHER" id="PTHR30546">
    <property type="entry name" value="FLAVODOXIN-RELATED PROTEIN WRBA-RELATED"/>
    <property type="match status" value="1"/>
</dbReference>
<dbReference type="InterPro" id="IPR008254">
    <property type="entry name" value="Flavodoxin/NO_synth"/>
</dbReference>
<dbReference type="RefSeq" id="WP_028312819.1">
    <property type="nucleotide sequence ID" value="NZ_KI519499.1"/>
</dbReference>
<dbReference type="InterPro" id="IPR026816">
    <property type="entry name" value="Flavodoxin_dom"/>
</dbReference>
<dbReference type="SUPFAM" id="SSF52218">
    <property type="entry name" value="Flavoproteins"/>
    <property type="match status" value="1"/>
</dbReference>
<evidence type="ECO:0000313" key="7">
    <source>
        <dbReference type="RefSeq" id="WP_028312819.1"/>
    </source>
</evidence>
<dbReference type="GO" id="GO:0010181">
    <property type="term" value="F:FMN binding"/>
    <property type="evidence" value="ECO:0007669"/>
    <property type="project" value="InterPro"/>
</dbReference>
<evidence type="ECO:0000256" key="1">
    <source>
        <dbReference type="ARBA" id="ARBA00001917"/>
    </source>
</evidence>
<name>A0A8B6X6F2_9BURK</name>